<protein>
    <submittedName>
        <fullName evidence="2">Uncharacterized protein</fullName>
    </submittedName>
</protein>
<dbReference type="EMBL" id="JAVRFF010000011">
    <property type="protein sequence ID" value="MDT0472753.1"/>
    <property type="molecule type" value="Genomic_DNA"/>
</dbReference>
<accession>A0ABU2UHW9</accession>
<keyword evidence="1" id="KW-0472">Membrane</keyword>
<dbReference type="Proteomes" id="UP001180489">
    <property type="component" value="Unassembled WGS sequence"/>
</dbReference>
<evidence type="ECO:0000256" key="1">
    <source>
        <dbReference type="SAM" id="Phobius"/>
    </source>
</evidence>
<proteinExistence type="predicted"/>
<organism evidence="2 3">
    <name type="scientific">Streptomyces hintoniae</name>
    <dbReference type="NCBI Taxonomy" id="3075521"/>
    <lineage>
        <taxon>Bacteria</taxon>
        <taxon>Bacillati</taxon>
        <taxon>Actinomycetota</taxon>
        <taxon>Actinomycetes</taxon>
        <taxon>Kitasatosporales</taxon>
        <taxon>Streptomycetaceae</taxon>
        <taxon>Streptomyces</taxon>
    </lineage>
</organism>
<keyword evidence="3" id="KW-1185">Reference proteome</keyword>
<evidence type="ECO:0000313" key="2">
    <source>
        <dbReference type="EMBL" id="MDT0472753.1"/>
    </source>
</evidence>
<feature type="transmembrane region" description="Helical" evidence="1">
    <location>
        <begin position="20"/>
        <end position="40"/>
    </location>
</feature>
<dbReference type="InterPro" id="IPR059130">
    <property type="entry name" value="MmpA_put"/>
</dbReference>
<comment type="caution">
    <text evidence="2">The sequence shown here is derived from an EMBL/GenBank/DDBJ whole genome shotgun (WGS) entry which is preliminary data.</text>
</comment>
<gene>
    <name evidence="2" type="ORF">RM863_11500</name>
</gene>
<name>A0ABU2UHW9_9ACTN</name>
<keyword evidence="1" id="KW-0812">Transmembrane</keyword>
<dbReference type="NCBIfam" id="NF046122">
    <property type="entry name" value="morpho_MmpA"/>
    <property type="match status" value="1"/>
</dbReference>
<keyword evidence="1" id="KW-1133">Transmembrane helix</keyword>
<sequence>MTTHRAPESLAAPTRPVTAALLLSVLAGAGWIAGMIYTMADWTL</sequence>
<dbReference type="RefSeq" id="WP_276319298.1">
    <property type="nucleotide sequence ID" value="NZ_JAVRFF010000011.1"/>
</dbReference>
<reference evidence="2" key="1">
    <citation type="submission" date="2024-05" db="EMBL/GenBank/DDBJ databases">
        <title>30 novel species of actinomycetes from the DSMZ collection.</title>
        <authorList>
            <person name="Nouioui I."/>
        </authorList>
    </citation>
    <scope>NUCLEOTIDE SEQUENCE</scope>
    <source>
        <strain evidence="2">DSM 41014</strain>
    </source>
</reference>
<evidence type="ECO:0000313" key="3">
    <source>
        <dbReference type="Proteomes" id="UP001180489"/>
    </source>
</evidence>